<dbReference type="Gene3D" id="2.40.340.10">
    <property type="entry name" value="MoeA, C-terminal, domain IV"/>
    <property type="match status" value="1"/>
</dbReference>
<dbReference type="SUPFAM" id="SSF63882">
    <property type="entry name" value="MoeA N-terminal region -like"/>
    <property type="match status" value="1"/>
</dbReference>
<dbReference type="CDD" id="cd00887">
    <property type="entry name" value="MoeA"/>
    <property type="match status" value="1"/>
</dbReference>
<dbReference type="InterPro" id="IPR005111">
    <property type="entry name" value="MoeA_C_domain_IV"/>
</dbReference>
<comment type="catalytic activity">
    <reaction evidence="5">
        <text>adenylyl-molybdopterin + molybdate = Mo-molybdopterin + AMP + H(+)</text>
        <dbReference type="Rhea" id="RHEA:35047"/>
        <dbReference type="ChEBI" id="CHEBI:15378"/>
        <dbReference type="ChEBI" id="CHEBI:36264"/>
        <dbReference type="ChEBI" id="CHEBI:62727"/>
        <dbReference type="ChEBI" id="CHEBI:71302"/>
        <dbReference type="ChEBI" id="CHEBI:456215"/>
        <dbReference type="EC" id="2.10.1.1"/>
    </reaction>
</comment>
<name>A0A517MPP7_9BACT</name>
<proteinExistence type="inferred from homology"/>
<keyword evidence="6" id="KW-0460">Magnesium</keyword>
<dbReference type="InterPro" id="IPR005110">
    <property type="entry name" value="MoeA_linker/N"/>
</dbReference>
<dbReference type="UniPathway" id="UPA00344"/>
<comment type="cofactor">
    <cofactor evidence="6">
        <name>Mg(2+)</name>
        <dbReference type="ChEBI" id="CHEBI:18420"/>
    </cofactor>
</comment>
<dbReference type="NCBIfam" id="NF045515">
    <property type="entry name" value="Glp_gephyrin"/>
    <property type="match status" value="1"/>
</dbReference>
<keyword evidence="6" id="KW-0500">Molybdenum</keyword>
<keyword evidence="9" id="KW-1185">Reference proteome</keyword>
<sequence length="424" mass="44651">MRSSNTHPNAAHPNADVRMRGFAVRSTVQQALAWLDEHCPSTTELMQELISLSDAAGRVLAENVNSTVDVPQFRRAMMDGFALHAENTRGAGSENRLRLEIIGDCFPGEAFAGEVAPGQAVRIMTGAPLPAGADAVLPAERCEFHDSQLFVLDEIAAGKHVGTIGEDITAGTEVFQAGRQLRAQDVGVLSSIGCPAVKVVQRPRVRIVITGNELLPTGTTPAGCQIADANGPMLAALVNRDGGMTSGPDLVPDDRDAILAALKSDAEVILVSGGSSVGQEDYAPTLLAEHGELGIHGIHMRPGSPTGMGTLDGRLVILLPGNPVSCLCAYDFFAGRAIRQLGGRSANWPYRSVQGTVASKLMSPLGRLVYARVAFNPKNSWVEPITNSGSSVLSSTTRADGFVVIPADSEGYDEGTEVGVFLYD</sequence>
<dbReference type="Pfam" id="PF03454">
    <property type="entry name" value="MoeA_C"/>
    <property type="match status" value="1"/>
</dbReference>
<evidence type="ECO:0000259" key="7">
    <source>
        <dbReference type="SMART" id="SM00852"/>
    </source>
</evidence>
<dbReference type="EMBL" id="CP036263">
    <property type="protein sequence ID" value="QDS96851.1"/>
    <property type="molecule type" value="Genomic_DNA"/>
</dbReference>
<dbReference type="InterPro" id="IPR001453">
    <property type="entry name" value="MoaB/Mog_dom"/>
</dbReference>
<dbReference type="SUPFAM" id="SSF53218">
    <property type="entry name" value="Molybdenum cofactor biosynthesis proteins"/>
    <property type="match status" value="1"/>
</dbReference>
<gene>
    <name evidence="8" type="primary">moeA_1</name>
    <name evidence="8" type="ORF">HG15A2_01090</name>
</gene>
<dbReference type="EC" id="2.10.1.1" evidence="6"/>
<comment type="function">
    <text evidence="1 6">Catalyzes the insertion of molybdate into adenylated molybdopterin with the concomitant release of AMP.</text>
</comment>
<dbReference type="Pfam" id="PF00994">
    <property type="entry name" value="MoCF_biosynth"/>
    <property type="match status" value="1"/>
</dbReference>
<keyword evidence="4 6" id="KW-0501">Molybdenum cofactor biosynthesis</keyword>
<accession>A0A517MPP7</accession>
<feature type="domain" description="MoaB/Mog" evidence="7">
    <location>
        <begin position="206"/>
        <end position="340"/>
    </location>
</feature>
<dbReference type="GO" id="GO:0061599">
    <property type="term" value="F:molybdopterin molybdotransferase activity"/>
    <property type="evidence" value="ECO:0007669"/>
    <property type="project" value="UniProtKB-UniRule"/>
</dbReference>
<dbReference type="Gene3D" id="2.170.190.11">
    <property type="entry name" value="Molybdopterin biosynthesis moea protein, domain 3"/>
    <property type="match status" value="1"/>
</dbReference>
<dbReference type="RefSeq" id="WP_218932214.1">
    <property type="nucleotide sequence ID" value="NZ_CP036263.1"/>
</dbReference>
<dbReference type="GO" id="GO:0006777">
    <property type="term" value="P:Mo-molybdopterin cofactor biosynthetic process"/>
    <property type="evidence" value="ECO:0007669"/>
    <property type="project" value="UniProtKB-UniRule"/>
</dbReference>
<dbReference type="InterPro" id="IPR036135">
    <property type="entry name" value="MoeA_linker/N_sf"/>
</dbReference>
<dbReference type="PANTHER" id="PTHR10192:SF5">
    <property type="entry name" value="GEPHYRIN"/>
    <property type="match status" value="1"/>
</dbReference>
<dbReference type="Proteomes" id="UP000319852">
    <property type="component" value="Chromosome"/>
</dbReference>
<dbReference type="InterPro" id="IPR036688">
    <property type="entry name" value="MoeA_C_domain_IV_sf"/>
</dbReference>
<dbReference type="InterPro" id="IPR038987">
    <property type="entry name" value="MoeA-like"/>
</dbReference>
<dbReference type="GO" id="GO:0005737">
    <property type="term" value="C:cytoplasm"/>
    <property type="evidence" value="ECO:0007669"/>
    <property type="project" value="TreeGrafter"/>
</dbReference>
<dbReference type="SMART" id="SM00852">
    <property type="entry name" value="MoCF_biosynth"/>
    <property type="match status" value="1"/>
</dbReference>
<evidence type="ECO:0000313" key="9">
    <source>
        <dbReference type="Proteomes" id="UP000319852"/>
    </source>
</evidence>
<dbReference type="GO" id="GO:0046872">
    <property type="term" value="F:metal ion binding"/>
    <property type="evidence" value="ECO:0007669"/>
    <property type="project" value="UniProtKB-UniRule"/>
</dbReference>
<dbReference type="Pfam" id="PF03453">
    <property type="entry name" value="MoeA_N"/>
    <property type="match status" value="1"/>
</dbReference>
<protein>
    <recommendedName>
        <fullName evidence="6">Molybdopterin molybdenumtransferase</fullName>
        <ecNumber evidence="6">2.10.1.1</ecNumber>
    </recommendedName>
</protein>
<organism evidence="8 9">
    <name type="scientific">Adhaeretor mobilis</name>
    <dbReference type="NCBI Taxonomy" id="1930276"/>
    <lineage>
        <taxon>Bacteria</taxon>
        <taxon>Pseudomonadati</taxon>
        <taxon>Planctomycetota</taxon>
        <taxon>Planctomycetia</taxon>
        <taxon>Pirellulales</taxon>
        <taxon>Lacipirellulaceae</taxon>
        <taxon>Adhaeretor</taxon>
    </lineage>
</organism>
<dbReference type="InterPro" id="IPR036425">
    <property type="entry name" value="MoaB/Mog-like_dom_sf"/>
</dbReference>
<keyword evidence="6 8" id="KW-0808">Transferase</keyword>
<comment type="pathway">
    <text evidence="2 6">Cofactor biosynthesis; molybdopterin biosynthesis.</text>
</comment>
<dbReference type="SUPFAM" id="SSF63867">
    <property type="entry name" value="MoeA C-terminal domain-like"/>
    <property type="match status" value="1"/>
</dbReference>
<evidence type="ECO:0000256" key="3">
    <source>
        <dbReference type="ARBA" id="ARBA00010763"/>
    </source>
</evidence>
<evidence type="ECO:0000256" key="5">
    <source>
        <dbReference type="ARBA" id="ARBA00047317"/>
    </source>
</evidence>
<evidence type="ECO:0000256" key="4">
    <source>
        <dbReference type="ARBA" id="ARBA00023150"/>
    </source>
</evidence>
<dbReference type="AlphaFoldDB" id="A0A517MPP7"/>
<evidence type="ECO:0000313" key="8">
    <source>
        <dbReference type="EMBL" id="QDS96851.1"/>
    </source>
</evidence>
<dbReference type="KEGG" id="amob:HG15A2_01090"/>
<reference evidence="8 9" key="1">
    <citation type="submission" date="2019-02" db="EMBL/GenBank/DDBJ databases">
        <title>Deep-cultivation of Planctomycetes and their phenomic and genomic characterization uncovers novel biology.</title>
        <authorList>
            <person name="Wiegand S."/>
            <person name="Jogler M."/>
            <person name="Boedeker C."/>
            <person name="Pinto D."/>
            <person name="Vollmers J."/>
            <person name="Rivas-Marin E."/>
            <person name="Kohn T."/>
            <person name="Peeters S.H."/>
            <person name="Heuer A."/>
            <person name="Rast P."/>
            <person name="Oberbeckmann S."/>
            <person name="Bunk B."/>
            <person name="Jeske O."/>
            <person name="Meyerdierks A."/>
            <person name="Storesund J.E."/>
            <person name="Kallscheuer N."/>
            <person name="Luecker S."/>
            <person name="Lage O.M."/>
            <person name="Pohl T."/>
            <person name="Merkel B.J."/>
            <person name="Hornburger P."/>
            <person name="Mueller R.-W."/>
            <person name="Bruemmer F."/>
            <person name="Labrenz M."/>
            <person name="Spormann A.M."/>
            <person name="Op den Camp H."/>
            <person name="Overmann J."/>
            <person name="Amann R."/>
            <person name="Jetten M.S.M."/>
            <person name="Mascher T."/>
            <person name="Medema M.H."/>
            <person name="Devos D.P."/>
            <person name="Kaster A.-K."/>
            <person name="Ovreas L."/>
            <person name="Rohde M."/>
            <person name="Galperin M.Y."/>
            <person name="Jogler C."/>
        </authorList>
    </citation>
    <scope>NUCLEOTIDE SEQUENCE [LARGE SCALE GENOMIC DNA]</scope>
    <source>
        <strain evidence="8 9">HG15A2</strain>
    </source>
</reference>
<keyword evidence="6" id="KW-0479">Metal-binding</keyword>
<dbReference type="Gene3D" id="3.90.105.10">
    <property type="entry name" value="Molybdopterin biosynthesis moea protein, domain 2"/>
    <property type="match status" value="1"/>
</dbReference>
<evidence type="ECO:0000256" key="6">
    <source>
        <dbReference type="RuleBase" id="RU365090"/>
    </source>
</evidence>
<evidence type="ECO:0000256" key="2">
    <source>
        <dbReference type="ARBA" id="ARBA00005046"/>
    </source>
</evidence>
<comment type="similarity">
    <text evidence="3 6">Belongs to the MoeA family.</text>
</comment>
<dbReference type="Gene3D" id="3.40.980.10">
    <property type="entry name" value="MoaB/Mog-like domain"/>
    <property type="match status" value="1"/>
</dbReference>
<dbReference type="PANTHER" id="PTHR10192">
    <property type="entry name" value="MOLYBDOPTERIN BIOSYNTHESIS PROTEIN"/>
    <property type="match status" value="1"/>
</dbReference>
<evidence type="ECO:0000256" key="1">
    <source>
        <dbReference type="ARBA" id="ARBA00002901"/>
    </source>
</evidence>
<dbReference type="NCBIfam" id="TIGR00177">
    <property type="entry name" value="molyb_syn"/>
    <property type="match status" value="1"/>
</dbReference>